<gene>
    <name evidence="1" type="ORF">K4L44_09295</name>
</gene>
<accession>A0AC61NBD3</accession>
<proteinExistence type="predicted"/>
<protein>
    <submittedName>
        <fullName evidence="1">TolC family protein</fullName>
    </submittedName>
</protein>
<dbReference type="EMBL" id="CP081303">
    <property type="protein sequence ID" value="QZE12783.1"/>
    <property type="molecule type" value="Genomic_DNA"/>
</dbReference>
<dbReference type="Proteomes" id="UP000826212">
    <property type="component" value="Chromosome"/>
</dbReference>
<organism evidence="1 2">
    <name type="scientific">Halosquirtibacter laminarini</name>
    <dbReference type="NCBI Taxonomy" id="3374600"/>
    <lineage>
        <taxon>Bacteria</taxon>
        <taxon>Pseudomonadati</taxon>
        <taxon>Bacteroidota</taxon>
        <taxon>Bacteroidia</taxon>
        <taxon>Marinilabiliales</taxon>
        <taxon>Prolixibacteraceae</taxon>
        <taxon>Halosquirtibacter</taxon>
    </lineage>
</organism>
<evidence type="ECO:0000313" key="1">
    <source>
        <dbReference type="EMBL" id="QZE12783.1"/>
    </source>
</evidence>
<name>A0AC61NBD3_9BACT</name>
<keyword evidence="2" id="KW-1185">Reference proteome</keyword>
<evidence type="ECO:0000313" key="2">
    <source>
        <dbReference type="Proteomes" id="UP000826212"/>
    </source>
</evidence>
<reference evidence="1" key="1">
    <citation type="submission" date="2021-08" db="EMBL/GenBank/DDBJ databases">
        <title>Novel anaerobic bacterium isolated from sea squirt in East Sea, Republic of Korea.</title>
        <authorList>
            <person name="Nguyen T.H."/>
            <person name="Li Z."/>
            <person name="Lee Y.-J."/>
            <person name="Ko J."/>
            <person name="Kim S.-G."/>
        </authorList>
    </citation>
    <scope>NUCLEOTIDE SEQUENCE</scope>
    <source>
        <strain evidence="1">KCTC 25031</strain>
    </source>
</reference>
<sequence length="776" mass="87631">MRRIFFIVKPVLLIICFLSLSYTVCAQKRCSIGFLVDENNVESRTFCKEVEEEVHRIIGKELLVLDQPMRVYENDFDGEKAKENYLRLQEDSSVDIIISQGAVSNFIVESLGAPTKSTLVVGKIIEELSNSLWSGERKKNISYVITPFSIKKDLITFQGYVSYHNVAILVNPMILNIFPLNDYLDTILKGTNIKYEIVPLEANKKELGKKLSQHDAAYLLTGEEYELDSLQKIIDGLNQMKIPTFSSVIPEAARLGVLFSKGVEGDHKKVIRRIALNIESIMNGTPAKELPTKVIQDDNINFNIKTSYQIDFNPKYSQLFGLNISGNVLDFNAAETYDLKRVLEQVVDQNFKLQSEKQNIKIAEENTKYAKSSYLPKATASANAMNLDPAIAEVMGQSNKSINSSVKASVEQVIYSQEASSNIKIQKYQQKATEAQYSTQVLNMMSEGGGAYYQMLVAKTNYQIADENLSLTRKNYAISKNNYEAGETGKADVLRWKSELANATQLLVNSYFALKQNAYNLNQIVGNSIQEKIDVKSIESNDVLSKKKYFKPLFDIIDDPKQRVQVVQIVTNIAIESSPELEALGYNLLSADRTMKMYNRSKYMPTIALQGSYNYTIDQQSTVIPSNYYSIGLNMSIPLYDRNQRNIQKRKAAHQYQQISFEQQNIQSVISKDVNTLLGDIVAKASNIRLSRISSESAFESLNLMQISYASGATSITSLIDAQKAYIKAKQDEANAVTEFLGVSLNLQRYINYFFPLHTEAENMEYLMNLKSKIMQ</sequence>